<keyword evidence="8" id="KW-0732">Signal</keyword>
<dbReference type="InterPro" id="IPR012910">
    <property type="entry name" value="Plug_dom"/>
</dbReference>
<dbReference type="Gene3D" id="2.170.130.10">
    <property type="entry name" value="TonB-dependent receptor, plug domain"/>
    <property type="match status" value="1"/>
</dbReference>
<keyword evidence="6 7" id="KW-0998">Cell outer membrane</keyword>
<dbReference type="InterPro" id="IPR036942">
    <property type="entry name" value="Beta-barrel_TonB_sf"/>
</dbReference>
<dbReference type="NCBIfam" id="TIGR04057">
    <property type="entry name" value="SusC_RagA_signa"/>
    <property type="match status" value="1"/>
</dbReference>
<accession>A0A512AT60</accession>
<evidence type="ECO:0000313" key="10">
    <source>
        <dbReference type="EMBL" id="GEO02878.1"/>
    </source>
</evidence>
<sequence length="1040" mass="113193">MRNLRLIFCLLSIWLGLLQAINAQAQNQITGKVTSAAGEVLPGVTVLLKGTSNGTTTNANGTYTLSVPVTSGTLVFSFIGYTTLERNFSQPGTLNVTLATDVKALDEVVVTALGIKREAKKLGYATSTVSTEQITTTRTTNVGNSLVGKVAGLNVQAPPTGAGGSSKIRIRGQSSFGGNNSPLIIVNGVPINNSAGGLANNAGVGFAGEARTDTGDGLQSINPDDIESMTVLKGAAAAALYGFRAKDGAIIITTKSGKGQVGIGVELNSNFQADEALDYTDFQYVYGQGEGGKRPATVSDARSSGVFSFGEKFDGQPTIAHDGELHPYSPNKNRVKDFYRTGTTWTNSVALSGGSEKGNFRLSFANTDANGIIPNSDFHKKILNFGLNYNLSEKLSAQLNANYSNEYSKNPPVVVQQDYNINQTLYTLANSIDVKWLEAAYVNPATGNEINPARFTNRTNPYWTINKRLEENRRDRIFGNASVRYQFAPWLYAQGRIGQDYFTNPYNANRPTGTAFLGGATTGFNGNFYQSASTFRERNLDFLVGANKTFGDFGIDATFGGNTMDQKADRLGTSVTNFYVRDLYTIGNGQIKEPNYSFSHKRVNSLYGTVDFSFRNFLFLNVTGRNDWFSTLNPESNSYLYPSVSSSFVFSQAFGTLPAWLNYGKVRAAYAEVGGDTDPYTNALFYSLNANPFGPNNIALGNISGSVSPNPNLRPLKVKEAEAGLELKTLDNRINLDLAVYRKNTVDEILNVDISNASGYSQTKVNVGKLRNQGVEMLLSLVPVRTENLNWESAFNLTVNKSKVIQLANNQQRFDTGTGEFIGIVSHEVGQPLASVRGFDYKRDEQGRIITSAGRFLQGDLVTYGSAVPTHTGGWLNTLTYKGIRLFAQIDFKAGHKLISNSNFNWYRHGLHQASLVGREEGVVMDAVNANGSPNTTSVPVQDFYTLYRGTSVATPFVYNASFVRWRTVSLGYDLSRFVNKSFVKGLSMNLFVNNVLIIKKYVDNLDPESQYSASDALNGLESHSLPTTRSYGLNVNVKL</sequence>
<dbReference type="RefSeq" id="WP_146894913.1">
    <property type="nucleotide sequence ID" value="NZ_BJYS01000002.1"/>
</dbReference>
<dbReference type="GO" id="GO:0009279">
    <property type="term" value="C:cell outer membrane"/>
    <property type="evidence" value="ECO:0007669"/>
    <property type="project" value="UniProtKB-SubCell"/>
</dbReference>
<comment type="subcellular location">
    <subcellularLocation>
        <location evidence="1 7">Cell outer membrane</location>
        <topology evidence="1 7">Multi-pass membrane protein</topology>
    </subcellularLocation>
</comment>
<dbReference type="InterPro" id="IPR023997">
    <property type="entry name" value="TonB-dep_OMP_SusC/RagA_CS"/>
</dbReference>
<comment type="similarity">
    <text evidence="7">Belongs to the TonB-dependent receptor family.</text>
</comment>
<keyword evidence="3 7" id="KW-1134">Transmembrane beta strand</keyword>
<feature type="domain" description="TonB-dependent receptor plug" evidence="9">
    <location>
        <begin position="120"/>
        <end position="245"/>
    </location>
</feature>
<feature type="chain" id="PRO_5021855191" evidence="8">
    <location>
        <begin position="26"/>
        <end position="1040"/>
    </location>
</feature>
<dbReference type="InterPro" id="IPR008969">
    <property type="entry name" value="CarboxyPept-like_regulatory"/>
</dbReference>
<proteinExistence type="inferred from homology"/>
<evidence type="ECO:0000256" key="2">
    <source>
        <dbReference type="ARBA" id="ARBA00022448"/>
    </source>
</evidence>
<dbReference type="AlphaFoldDB" id="A0A512AT60"/>
<keyword evidence="4 7" id="KW-0812">Transmembrane</keyword>
<evidence type="ECO:0000256" key="7">
    <source>
        <dbReference type="PROSITE-ProRule" id="PRU01360"/>
    </source>
</evidence>
<evidence type="ECO:0000256" key="5">
    <source>
        <dbReference type="ARBA" id="ARBA00023136"/>
    </source>
</evidence>
<evidence type="ECO:0000256" key="1">
    <source>
        <dbReference type="ARBA" id="ARBA00004571"/>
    </source>
</evidence>
<feature type="signal peptide" evidence="8">
    <location>
        <begin position="1"/>
        <end position="25"/>
    </location>
</feature>
<dbReference type="SUPFAM" id="SSF56935">
    <property type="entry name" value="Porins"/>
    <property type="match status" value="1"/>
</dbReference>
<comment type="caution">
    <text evidence="10">The sequence shown here is derived from an EMBL/GenBank/DDBJ whole genome shotgun (WGS) entry which is preliminary data.</text>
</comment>
<dbReference type="EMBL" id="BJYS01000002">
    <property type="protein sequence ID" value="GEO02878.1"/>
    <property type="molecule type" value="Genomic_DNA"/>
</dbReference>
<keyword evidence="11" id="KW-1185">Reference proteome</keyword>
<dbReference type="Gene3D" id="2.60.40.1120">
    <property type="entry name" value="Carboxypeptidase-like, regulatory domain"/>
    <property type="match status" value="1"/>
</dbReference>
<evidence type="ECO:0000259" key="9">
    <source>
        <dbReference type="Pfam" id="PF07715"/>
    </source>
</evidence>
<reference evidence="10 11" key="1">
    <citation type="submission" date="2019-07" db="EMBL/GenBank/DDBJ databases">
        <title>Whole genome shotgun sequence of Adhaeribacter aerolatus NBRC 106133.</title>
        <authorList>
            <person name="Hosoyama A."/>
            <person name="Uohara A."/>
            <person name="Ohji S."/>
            <person name="Ichikawa N."/>
        </authorList>
    </citation>
    <scope>NUCLEOTIDE SEQUENCE [LARGE SCALE GENOMIC DNA]</scope>
    <source>
        <strain evidence="10 11">NBRC 106133</strain>
    </source>
</reference>
<dbReference type="Pfam" id="PF07715">
    <property type="entry name" value="Plug"/>
    <property type="match status" value="1"/>
</dbReference>
<dbReference type="InterPro" id="IPR037066">
    <property type="entry name" value="Plug_dom_sf"/>
</dbReference>
<dbReference type="Pfam" id="PF13715">
    <property type="entry name" value="CarbopepD_reg_2"/>
    <property type="match status" value="1"/>
</dbReference>
<keyword evidence="2 7" id="KW-0813">Transport</keyword>
<dbReference type="PROSITE" id="PS52016">
    <property type="entry name" value="TONB_DEPENDENT_REC_3"/>
    <property type="match status" value="1"/>
</dbReference>
<dbReference type="Gene3D" id="2.40.170.20">
    <property type="entry name" value="TonB-dependent receptor, beta-barrel domain"/>
    <property type="match status" value="1"/>
</dbReference>
<dbReference type="NCBIfam" id="TIGR04056">
    <property type="entry name" value="OMP_RagA_SusC"/>
    <property type="match status" value="1"/>
</dbReference>
<organism evidence="10 11">
    <name type="scientific">Adhaeribacter aerolatus</name>
    <dbReference type="NCBI Taxonomy" id="670289"/>
    <lineage>
        <taxon>Bacteria</taxon>
        <taxon>Pseudomonadati</taxon>
        <taxon>Bacteroidota</taxon>
        <taxon>Cytophagia</taxon>
        <taxon>Cytophagales</taxon>
        <taxon>Hymenobacteraceae</taxon>
        <taxon>Adhaeribacter</taxon>
    </lineage>
</organism>
<name>A0A512AT60_9BACT</name>
<evidence type="ECO:0000256" key="3">
    <source>
        <dbReference type="ARBA" id="ARBA00022452"/>
    </source>
</evidence>
<evidence type="ECO:0000313" key="11">
    <source>
        <dbReference type="Proteomes" id="UP000321532"/>
    </source>
</evidence>
<keyword evidence="5 7" id="KW-0472">Membrane</keyword>
<dbReference type="InterPro" id="IPR039426">
    <property type="entry name" value="TonB-dep_rcpt-like"/>
</dbReference>
<dbReference type="Proteomes" id="UP000321532">
    <property type="component" value="Unassembled WGS sequence"/>
</dbReference>
<evidence type="ECO:0000256" key="8">
    <source>
        <dbReference type="SAM" id="SignalP"/>
    </source>
</evidence>
<gene>
    <name evidence="10" type="ORF">AAE02nite_05420</name>
</gene>
<evidence type="ECO:0000256" key="6">
    <source>
        <dbReference type="ARBA" id="ARBA00023237"/>
    </source>
</evidence>
<protein>
    <submittedName>
        <fullName evidence="10">SusC/RagA family TonB-linked outer membrane protein</fullName>
    </submittedName>
</protein>
<evidence type="ECO:0000256" key="4">
    <source>
        <dbReference type="ARBA" id="ARBA00022692"/>
    </source>
</evidence>
<dbReference type="SUPFAM" id="SSF49464">
    <property type="entry name" value="Carboxypeptidase regulatory domain-like"/>
    <property type="match status" value="1"/>
</dbReference>
<dbReference type="InterPro" id="IPR023996">
    <property type="entry name" value="TonB-dep_OMP_SusC/RagA"/>
</dbReference>
<dbReference type="OrthoDB" id="9768177at2"/>